<evidence type="ECO:0000313" key="1">
    <source>
        <dbReference type="EMBL" id="KAJ5186783.1"/>
    </source>
</evidence>
<reference evidence="1" key="2">
    <citation type="journal article" date="2023" name="IMA Fungus">
        <title>Comparative genomic study of the Penicillium genus elucidates a diverse pangenome and 15 lateral gene transfer events.</title>
        <authorList>
            <person name="Petersen C."/>
            <person name="Sorensen T."/>
            <person name="Nielsen M.R."/>
            <person name="Sondergaard T.E."/>
            <person name="Sorensen J.L."/>
            <person name="Fitzpatrick D.A."/>
            <person name="Frisvad J.C."/>
            <person name="Nielsen K.L."/>
        </authorList>
    </citation>
    <scope>NUCLEOTIDE SEQUENCE</scope>
    <source>
        <strain evidence="1">IBT 20477</strain>
    </source>
</reference>
<reference evidence="1" key="1">
    <citation type="submission" date="2022-11" db="EMBL/GenBank/DDBJ databases">
        <authorList>
            <person name="Petersen C."/>
        </authorList>
    </citation>
    <scope>NUCLEOTIDE SEQUENCE</scope>
    <source>
        <strain evidence="1">IBT 20477</strain>
    </source>
</reference>
<sequence>MHRFPVTLKREKVILSAPPDYGIWHGNNEALCLNVLIVEAKKTDIESGVAQALGYMGCIHRERKALSKRDSTVYGMASNGSGFYFLKISNNSKWSERVVSVRDGHFEEPLGLLV</sequence>
<dbReference type="Proteomes" id="UP001150942">
    <property type="component" value="Unassembled WGS sequence"/>
</dbReference>
<dbReference type="AlphaFoldDB" id="A0A9W9IYS3"/>
<dbReference type="EMBL" id="JAPQKQ010000007">
    <property type="protein sequence ID" value="KAJ5186783.1"/>
    <property type="molecule type" value="Genomic_DNA"/>
</dbReference>
<gene>
    <name evidence="1" type="ORF">N7449_009777</name>
</gene>
<protein>
    <submittedName>
        <fullName evidence="1">Uncharacterized protein</fullName>
    </submittedName>
</protein>
<evidence type="ECO:0000313" key="2">
    <source>
        <dbReference type="Proteomes" id="UP001150942"/>
    </source>
</evidence>
<accession>A0A9W9IYS3</accession>
<dbReference type="OrthoDB" id="4363545at2759"/>
<organism evidence="1 2">
    <name type="scientific">Penicillium cf. viridicatum</name>
    <dbReference type="NCBI Taxonomy" id="2972119"/>
    <lineage>
        <taxon>Eukaryota</taxon>
        <taxon>Fungi</taxon>
        <taxon>Dikarya</taxon>
        <taxon>Ascomycota</taxon>
        <taxon>Pezizomycotina</taxon>
        <taxon>Eurotiomycetes</taxon>
        <taxon>Eurotiomycetidae</taxon>
        <taxon>Eurotiales</taxon>
        <taxon>Aspergillaceae</taxon>
        <taxon>Penicillium</taxon>
    </lineage>
</organism>
<proteinExistence type="predicted"/>
<keyword evidence="2" id="KW-1185">Reference proteome</keyword>
<comment type="caution">
    <text evidence="1">The sequence shown here is derived from an EMBL/GenBank/DDBJ whole genome shotgun (WGS) entry which is preliminary data.</text>
</comment>
<name>A0A9W9IYS3_9EURO</name>